<evidence type="ECO:0000313" key="5">
    <source>
        <dbReference type="Proteomes" id="UP000320176"/>
    </source>
</evidence>
<evidence type="ECO:0000256" key="1">
    <source>
        <dbReference type="SAM" id="MobiDB-lite"/>
    </source>
</evidence>
<keyword evidence="2" id="KW-0732">Signal</keyword>
<reference evidence="4 5" key="1">
    <citation type="submission" date="2019-02" db="EMBL/GenBank/DDBJ databases">
        <title>Deep-cultivation of Planctomycetes and their phenomic and genomic characterization uncovers novel biology.</title>
        <authorList>
            <person name="Wiegand S."/>
            <person name="Jogler M."/>
            <person name="Boedeker C."/>
            <person name="Pinto D."/>
            <person name="Vollmers J."/>
            <person name="Rivas-Marin E."/>
            <person name="Kohn T."/>
            <person name="Peeters S.H."/>
            <person name="Heuer A."/>
            <person name="Rast P."/>
            <person name="Oberbeckmann S."/>
            <person name="Bunk B."/>
            <person name="Jeske O."/>
            <person name="Meyerdierks A."/>
            <person name="Storesund J.E."/>
            <person name="Kallscheuer N."/>
            <person name="Luecker S."/>
            <person name="Lage O.M."/>
            <person name="Pohl T."/>
            <person name="Merkel B.J."/>
            <person name="Hornburger P."/>
            <person name="Mueller R.-W."/>
            <person name="Bruemmer F."/>
            <person name="Labrenz M."/>
            <person name="Spormann A.M."/>
            <person name="Op Den Camp H."/>
            <person name="Overmann J."/>
            <person name="Amann R."/>
            <person name="Jetten M.S.M."/>
            <person name="Mascher T."/>
            <person name="Medema M.H."/>
            <person name="Devos D.P."/>
            <person name="Kaster A.-K."/>
            <person name="Ovreas L."/>
            <person name="Rohde M."/>
            <person name="Galperin M.Y."/>
            <person name="Jogler C."/>
        </authorList>
    </citation>
    <scope>NUCLEOTIDE SEQUENCE [LARGE SCALE GENOMIC DNA]</scope>
    <source>
        <strain evidence="4 5">Pla52n</strain>
    </source>
</reference>
<dbReference type="InterPro" id="IPR029010">
    <property type="entry name" value="ThuA-like"/>
</dbReference>
<name>A0A5C6B416_9BACT</name>
<evidence type="ECO:0000256" key="2">
    <source>
        <dbReference type="SAM" id="SignalP"/>
    </source>
</evidence>
<dbReference type="Pfam" id="PF06283">
    <property type="entry name" value="ThuA"/>
    <property type="match status" value="1"/>
</dbReference>
<feature type="chain" id="PRO_5022930430" evidence="2">
    <location>
        <begin position="24"/>
        <end position="328"/>
    </location>
</feature>
<feature type="domain" description="ThuA-like" evidence="3">
    <location>
        <begin position="102"/>
        <end position="296"/>
    </location>
</feature>
<dbReference type="OrthoDB" id="9785923at2"/>
<protein>
    <submittedName>
        <fullName evidence="4">Trehalose utilization</fullName>
    </submittedName>
</protein>
<proteinExistence type="predicted"/>
<dbReference type="InterPro" id="IPR029062">
    <property type="entry name" value="Class_I_gatase-like"/>
</dbReference>
<dbReference type="Proteomes" id="UP000320176">
    <property type="component" value="Unassembled WGS sequence"/>
</dbReference>
<feature type="region of interest" description="Disordered" evidence="1">
    <location>
        <begin position="307"/>
        <end position="328"/>
    </location>
</feature>
<dbReference type="SUPFAM" id="SSF52317">
    <property type="entry name" value="Class I glutamine amidotransferase-like"/>
    <property type="match status" value="1"/>
</dbReference>
<dbReference type="EMBL" id="SJPN01000002">
    <property type="protein sequence ID" value="TWU06231.1"/>
    <property type="molecule type" value="Genomic_DNA"/>
</dbReference>
<organism evidence="4 5">
    <name type="scientific">Stieleria varia</name>
    <dbReference type="NCBI Taxonomy" id="2528005"/>
    <lineage>
        <taxon>Bacteria</taxon>
        <taxon>Pseudomonadati</taxon>
        <taxon>Planctomycetota</taxon>
        <taxon>Planctomycetia</taxon>
        <taxon>Pirellulales</taxon>
        <taxon>Pirellulaceae</taxon>
        <taxon>Stieleria</taxon>
    </lineage>
</organism>
<keyword evidence="5" id="KW-1185">Reference proteome</keyword>
<dbReference type="AlphaFoldDB" id="A0A5C6B416"/>
<dbReference type="PANTHER" id="PTHR40469">
    <property type="entry name" value="SECRETED GLYCOSYL HYDROLASE"/>
    <property type="match status" value="1"/>
</dbReference>
<dbReference type="RefSeq" id="WP_146519337.1">
    <property type="nucleotide sequence ID" value="NZ_CP151726.1"/>
</dbReference>
<dbReference type="Gene3D" id="3.40.50.880">
    <property type="match status" value="1"/>
</dbReference>
<comment type="caution">
    <text evidence="4">The sequence shown here is derived from an EMBL/GenBank/DDBJ whole genome shotgun (WGS) entry which is preliminary data.</text>
</comment>
<gene>
    <name evidence="4" type="ORF">Pla52n_19510</name>
</gene>
<accession>A0A5C6B416</accession>
<sequence precursor="true">MNRLRSLVIAVSLTLLAVASVNGQDKLKALIIDGQNNHTVWPKSTMMMKSYLEDSGRFTVDIQRTKYTWKGGELLKEFPLSDGKSYEDLPEPKADPDFHPKFSNYDVVISNFGWKAAPWPEQTQKDFVDYVKSGGGFVVIHAADNSFGNWDEFNQMIALGGWDGRNEKSGPYVYLDESGKQVRDDSPGAGGSHGPAHPYPIIIRDADHPITKGVPRVWMHTQDELYQKLRGPASNMTILATAYADPDKRGTGHHEPMIMTIDYGNGRIFHTPMGHDTGSFECVGFITVLLRGTEWAATGKVTLTDIPKDFPSDTEPSSREYQAAAASN</sequence>
<evidence type="ECO:0000313" key="4">
    <source>
        <dbReference type="EMBL" id="TWU06231.1"/>
    </source>
</evidence>
<dbReference type="PANTHER" id="PTHR40469:SF2">
    <property type="entry name" value="GALACTOSE-BINDING DOMAIN-LIKE SUPERFAMILY PROTEIN"/>
    <property type="match status" value="1"/>
</dbReference>
<evidence type="ECO:0000259" key="3">
    <source>
        <dbReference type="Pfam" id="PF06283"/>
    </source>
</evidence>
<feature type="signal peptide" evidence="2">
    <location>
        <begin position="1"/>
        <end position="23"/>
    </location>
</feature>